<name>A0A9P7KRW0_9HYPO</name>
<dbReference type="PROSITE" id="PS01360">
    <property type="entry name" value="ZF_MYND_1"/>
    <property type="match status" value="1"/>
</dbReference>
<reference evidence="8" key="1">
    <citation type="submission" date="2021-04" db="EMBL/GenBank/DDBJ databases">
        <title>Draft genome of Fusarium avenaceum strain F156N33, isolated from an atmospheric sample in Virginia.</title>
        <authorList>
            <person name="Yang S."/>
            <person name="Vinatzer B.A."/>
            <person name="Coleman J."/>
        </authorList>
    </citation>
    <scope>NUCLEOTIDE SEQUENCE</scope>
    <source>
        <strain evidence="8">F156N33</strain>
    </source>
</reference>
<accession>A0A9P7KRW0</accession>
<dbReference type="AlphaFoldDB" id="A0A9P7KRW0"/>
<keyword evidence="3" id="KW-0862">Zinc</keyword>
<dbReference type="SUPFAM" id="SSF82199">
    <property type="entry name" value="SET domain"/>
    <property type="match status" value="1"/>
</dbReference>
<evidence type="ECO:0000256" key="2">
    <source>
        <dbReference type="ARBA" id="ARBA00022771"/>
    </source>
</evidence>
<dbReference type="Gene3D" id="6.10.140.2220">
    <property type="match status" value="1"/>
</dbReference>
<gene>
    <name evidence="8" type="ORF">KAF25_010801</name>
</gene>
<feature type="domain" description="MYND-type" evidence="7">
    <location>
        <begin position="722"/>
        <end position="762"/>
    </location>
</feature>
<dbReference type="Proteomes" id="UP000782241">
    <property type="component" value="Unassembled WGS sequence"/>
</dbReference>
<keyword evidence="2 4" id="KW-0863">Zinc-finger</keyword>
<keyword evidence="9" id="KW-1185">Reference proteome</keyword>
<dbReference type="PROSITE" id="PS50865">
    <property type="entry name" value="ZF_MYND_2"/>
    <property type="match status" value="1"/>
</dbReference>
<feature type="region of interest" description="Disordered" evidence="5">
    <location>
        <begin position="1"/>
        <end position="22"/>
    </location>
</feature>
<dbReference type="Gene3D" id="2.170.270.10">
    <property type="entry name" value="SET domain"/>
    <property type="match status" value="1"/>
</dbReference>
<dbReference type="PROSITE" id="PS50280">
    <property type="entry name" value="SET"/>
    <property type="match status" value="1"/>
</dbReference>
<comment type="caution">
    <text evidence="8">The sequence shown here is derived from an EMBL/GenBank/DDBJ whole genome shotgun (WGS) entry which is preliminary data.</text>
</comment>
<keyword evidence="1" id="KW-0479">Metal-binding</keyword>
<dbReference type="InterPro" id="IPR001214">
    <property type="entry name" value="SET_dom"/>
</dbReference>
<dbReference type="InterPro" id="IPR002893">
    <property type="entry name" value="Znf_MYND"/>
</dbReference>
<proteinExistence type="predicted"/>
<evidence type="ECO:0000256" key="3">
    <source>
        <dbReference type="ARBA" id="ARBA00022833"/>
    </source>
</evidence>
<dbReference type="InterPro" id="IPR053185">
    <property type="entry name" value="SET_domain_protein"/>
</dbReference>
<evidence type="ECO:0000256" key="4">
    <source>
        <dbReference type="PROSITE-ProRule" id="PRU00134"/>
    </source>
</evidence>
<evidence type="ECO:0000259" key="6">
    <source>
        <dbReference type="PROSITE" id="PS50280"/>
    </source>
</evidence>
<dbReference type="Pfam" id="PF01753">
    <property type="entry name" value="zf-MYND"/>
    <property type="match status" value="1"/>
</dbReference>
<dbReference type="EMBL" id="JAGPUO010000014">
    <property type="protein sequence ID" value="KAG5658620.1"/>
    <property type="molecule type" value="Genomic_DNA"/>
</dbReference>
<evidence type="ECO:0000256" key="5">
    <source>
        <dbReference type="SAM" id="MobiDB-lite"/>
    </source>
</evidence>
<protein>
    <recommendedName>
        <fullName evidence="10">Suppressor of anucleate metulae protein B</fullName>
    </recommendedName>
</protein>
<feature type="domain" description="SET" evidence="6">
    <location>
        <begin position="252"/>
        <end position="395"/>
    </location>
</feature>
<evidence type="ECO:0000259" key="7">
    <source>
        <dbReference type="PROSITE" id="PS50865"/>
    </source>
</evidence>
<dbReference type="CDD" id="cd20071">
    <property type="entry name" value="SET_SMYD"/>
    <property type="match status" value="1"/>
</dbReference>
<evidence type="ECO:0008006" key="10">
    <source>
        <dbReference type="Google" id="ProtNLM"/>
    </source>
</evidence>
<feature type="compositionally biased region" description="Low complexity" evidence="5">
    <location>
        <begin position="1"/>
        <end position="12"/>
    </location>
</feature>
<dbReference type="InterPro" id="IPR011990">
    <property type="entry name" value="TPR-like_helical_dom_sf"/>
</dbReference>
<dbReference type="SUPFAM" id="SSF144232">
    <property type="entry name" value="HIT/MYND zinc finger-like"/>
    <property type="match status" value="1"/>
</dbReference>
<evidence type="ECO:0000256" key="1">
    <source>
        <dbReference type="ARBA" id="ARBA00022723"/>
    </source>
</evidence>
<dbReference type="SMART" id="SM00317">
    <property type="entry name" value="SET"/>
    <property type="match status" value="1"/>
</dbReference>
<dbReference type="Pfam" id="PF00856">
    <property type="entry name" value="SET"/>
    <property type="match status" value="1"/>
</dbReference>
<organism evidence="8 9">
    <name type="scientific">Fusarium avenaceum</name>
    <dbReference type="NCBI Taxonomy" id="40199"/>
    <lineage>
        <taxon>Eukaryota</taxon>
        <taxon>Fungi</taxon>
        <taxon>Dikarya</taxon>
        <taxon>Ascomycota</taxon>
        <taxon>Pezizomycotina</taxon>
        <taxon>Sordariomycetes</taxon>
        <taxon>Hypocreomycetidae</taxon>
        <taxon>Hypocreales</taxon>
        <taxon>Nectriaceae</taxon>
        <taxon>Fusarium</taxon>
        <taxon>Fusarium tricinctum species complex</taxon>
    </lineage>
</organism>
<dbReference type="InterPro" id="IPR046341">
    <property type="entry name" value="SET_dom_sf"/>
</dbReference>
<evidence type="ECO:0000313" key="8">
    <source>
        <dbReference type="EMBL" id="KAG5658620.1"/>
    </source>
</evidence>
<sequence length="793" mass="89866">MSSDSKAPAEAPSDPPPSFQETMAADPPIFKTQFACITFNMHNRLRFIKFPEPEVITLKEAIKVCWKPGVVQTRPYGEATEMWLRGSPWIYNSDGVDDARLLLLVIMEGLFGMGWVLQGSMDVVKKSESKDSLIFRKQDPIPPPCDWLCMSFDNNDKLKIVGGPPPDLSEAVQQLFKGEIRRREVTSERLKIHLAGLPWSPSGTDTVKTQITLLRLIETFERYGFTIYATVGSDEGSTDVLPRMTLTMPDTNPLYVMKDIPGKGKGLVATTKIPKGTRILAEAPLFKIPQHPTESAENERCVLAALKTLSEDQRQVFFSLCNSYADLKQEVGIAETNAFGLGEQISTCAVFLDASRMNHSCVPNVLYRWNTNTQKMTVHATKDIDENAEITINYLATWELYAGRQDKLKSAFSFDCDCSLCSLPVGQRNLSDRRRIEIKKLEESLGDGSGDLAKESPLKALHDVRKLLHLIKKEDIVDRLLPRCYFNAFQIAIAHQDLARAMIFVERSLEIEIMLEGSDSPKAEQLQTLVDDVEQYHFDVSSAQWKSTATDVPKGLDKPDFENWLWRCEESLNIQPTGLRNDAAFPAFNDLPWDDDLSLEYYRPRRGDIYEPRKHWAFVGEIIKIEAVFRVRFIVKDKSGHELPVAFYPDLRGREISPPVLRVGCTVVVLYGTKHSFLDGSVGIRHEDREMLDIFPVSLDDLLLLSDKVNIYATVTKAMRTCHGCDKKSTSLMKCSKCGFFWYCNKDCQTRGWGENGHKTDCKLLRNDNLKGLFLVRWDKFNNHFGFPLQVEG</sequence>
<evidence type="ECO:0000313" key="9">
    <source>
        <dbReference type="Proteomes" id="UP000782241"/>
    </source>
</evidence>
<dbReference type="PANTHER" id="PTHR47332:SF4">
    <property type="entry name" value="SET DOMAIN-CONTAINING PROTEIN 5"/>
    <property type="match status" value="1"/>
</dbReference>
<dbReference type="PANTHER" id="PTHR47332">
    <property type="entry name" value="SET DOMAIN-CONTAINING PROTEIN 5"/>
    <property type="match status" value="1"/>
</dbReference>
<dbReference type="GO" id="GO:0008270">
    <property type="term" value="F:zinc ion binding"/>
    <property type="evidence" value="ECO:0007669"/>
    <property type="project" value="UniProtKB-KW"/>
</dbReference>
<dbReference type="Gene3D" id="1.25.40.10">
    <property type="entry name" value="Tetratricopeptide repeat domain"/>
    <property type="match status" value="1"/>
</dbReference>